<dbReference type="GO" id="GO:0005886">
    <property type="term" value="C:plasma membrane"/>
    <property type="evidence" value="ECO:0007669"/>
    <property type="project" value="UniProtKB-SubCell"/>
</dbReference>
<keyword evidence="6 8" id="KW-1133">Transmembrane helix</keyword>
<evidence type="ECO:0000256" key="5">
    <source>
        <dbReference type="ARBA" id="ARBA00022692"/>
    </source>
</evidence>
<dbReference type="NCBIfam" id="TIGR01528">
    <property type="entry name" value="NMN_trans_PnuC"/>
    <property type="match status" value="1"/>
</dbReference>
<sequence length="228" mass="25489">MKQLLSFKQLTALERILWLGSVTVVSLAFLAMPTKDYLSLTASLIGVTALIFVAKGMVIGQVLTVVFAVFYGIISFYFRYYGEMLTYLCMTSPIAVLAALEWRRNPYRDTAQVRIRKLDARSVTLMLALATAATVASYFVLHALDTANLTLSTVSVTTSFIASYLTFLRSPYYALGYAANDLVLIGLWMLAAFEDPAYAPMIACFAMFFVNDAYGFINWRRMRLSQAE</sequence>
<dbReference type="Pfam" id="PF04973">
    <property type="entry name" value="NMN_transporter"/>
    <property type="match status" value="1"/>
</dbReference>
<keyword evidence="5 8" id="KW-0812">Transmembrane</keyword>
<evidence type="ECO:0000256" key="7">
    <source>
        <dbReference type="ARBA" id="ARBA00023136"/>
    </source>
</evidence>
<feature type="transmembrane region" description="Helical" evidence="8">
    <location>
        <begin position="147"/>
        <end position="165"/>
    </location>
</feature>
<evidence type="ECO:0000313" key="9">
    <source>
        <dbReference type="EMBL" id="HIU46438.1"/>
    </source>
</evidence>
<feature type="transmembrane region" description="Helical" evidence="8">
    <location>
        <begin position="61"/>
        <end position="78"/>
    </location>
</feature>
<comment type="similarity">
    <text evidence="2">Belongs to the nicotinamide ribonucleoside (NR) uptake permease (TC 4.B.1) family.</text>
</comment>
<keyword evidence="7 8" id="KW-0472">Membrane</keyword>
<feature type="transmembrane region" description="Helical" evidence="8">
    <location>
        <begin position="12"/>
        <end position="31"/>
    </location>
</feature>
<dbReference type="GO" id="GO:0034257">
    <property type="term" value="F:nicotinamide riboside transmembrane transporter activity"/>
    <property type="evidence" value="ECO:0007669"/>
    <property type="project" value="InterPro"/>
</dbReference>
<reference evidence="9" key="2">
    <citation type="journal article" date="2021" name="PeerJ">
        <title>Extensive microbial diversity within the chicken gut microbiome revealed by metagenomics and culture.</title>
        <authorList>
            <person name="Gilroy R."/>
            <person name="Ravi A."/>
            <person name="Getino M."/>
            <person name="Pursley I."/>
            <person name="Horton D.L."/>
            <person name="Alikhan N.F."/>
            <person name="Baker D."/>
            <person name="Gharbi K."/>
            <person name="Hall N."/>
            <person name="Watson M."/>
            <person name="Adriaenssens E.M."/>
            <person name="Foster-Nyarko E."/>
            <person name="Jarju S."/>
            <person name="Secka A."/>
            <person name="Antonio M."/>
            <person name="Oren A."/>
            <person name="Chaudhuri R.R."/>
            <person name="La Ragione R."/>
            <person name="Hildebrand F."/>
            <person name="Pallen M.J."/>
        </authorList>
    </citation>
    <scope>NUCLEOTIDE SEQUENCE</scope>
    <source>
        <strain evidence="9">ChiSxjej2B14-8506</strain>
    </source>
</reference>
<organism evidence="9 10">
    <name type="scientific">Candidatus Fimadaptatus faecigallinarum</name>
    <dbReference type="NCBI Taxonomy" id="2840814"/>
    <lineage>
        <taxon>Bacteria</taxon>
        <taxon>Bacillati</taxon>
        <taxon>Bacillota</taxon>
        <taxon>Clostridia</taxon>
        <taxon>Eubacteriales</taxon>
        <taxon>Candidatus Fimadaptatus</taxon>
    </lineage>
</organism>
<dbReference type="InterPro" id="IPR006419">
    <property type="entry name" value="NMN_transpt_PnuC"/>
</dbReference>
<reference evidence="9" key="1">
    <citation type="submission" date="2020-10" db="EMBL/GenBank/DDBJ databases">
        <authorList>
            <person name="Gilroy R."/>
        </authorList>
    </citation>
    <scope>NUCLEOTIDE SEQUENCE</scope>
    <source>
        <strain evidence="9">ChiSxjej2B14-8506</strain>
    </source>
</reference>
<comment type="caution">
    <text evidence="9">The sequence shown here is derived from an EMBL/GenBank/DDBJ whole genome shotgun (WGS) entry which is preliminary data.</text>
</comment>
<feature type="transmembrane region" description="Helical" evidence="8">
    <location>
        <begin position="197"/>
        <end position="217"/>
    </location>
</feature>
<keyword evidence="3" id="KW-0813">Transport</keyword>
<name>A0A9D1LR13_9FIRM</name>
<dbReference type="PANTHER" id="PTHR36122">
    <property type="entry name" value="NICOTINAMIDE RIBOSIDE TRANSPORTER PNUC"/>
    <property type="match status" value="1"/>
</dbReference>
<evidence type="ECO:0000256" key="8">
    <source>
        <dbReference type="SAM" id="Phobius"/>
    </source>
</evidence>
<feature type="transmembrane region" description="Helical" evidence="8">
    <location>
        <begin position="37"/>
        <end position="54"/>
    </location>
</feature>
<accession>A0A9D1LR13</accession>
<feature type="transmembrane region" description="Helical" evidence="8">
    <location>
        <begin position="123"/>
        <end position="141"/>
    </location>
</feature>
<dbReference type="EMBL" id="DVNK01000028">
    <property type="protein sequence ID" value="HIU46438.1"/>
    <property type="molecule type" value="Genomic_DNA"/>
</dbReference>
<dbReference type="Proteomes" id="UP000824123">
    <property type="component" value="Unassembled WGS sequence"/>
</dbReference>
<evidence type="ECO:0000256" key="4">
    <source>
        <dbReference type="ARBA" id="ARBA00022475"/>
    </source>
</evidence>
<protein>
    <submittedName>
        <fullName evidence="9">Nicotinamide mononucleotide transporter</fullName>
    </submittedName>
</protein>
<gene>
    <name evidence="9" type="ORF">IAC59_04195</name>
</gene>
<evidence type="ECO:0000256" key="1">
    <source>
        <dbReference type="ARBA" id="ARBA00004651"/>
    </source>
</evidence>
<evidence type="ECO:0000313" key="10">
    <source>
        <dbReference type="Proteomes" id="UP000824123"/>
    </source>
</evidence>
<evidence type="ECO:0000256" key="6">
    <source>
        <dbReference type="ARBA" id="ARBA00022989"/>
    </source>
</evidence>
<evidence type="ECO:0000256" key="3">
    <source>
        <dbReference type="ARBA" id="ARBA00022448"/>
    </source>
</evidence>
<feature type="transmembrane region" description="Helical" evidence="8">
    <location>
        <begin position="172"/>
        <end position="191"/>
    </location>
</feature>
<proteinExistence type="inferred from homology"/>
<evidence type="ECO:0000256" key="2">
    <source>
        <dbReference type="ARBA" id="ARBA00006669"/>
    </source>
</evidence>
<dbReference type="AlphaFoldDB" id="A0A9D1LR13"/>
<dbReference type="PANTHER" id="PTHR36122:SF2">
    <property type="entry name" value="NICOTINAMIDE RIBOSIDE TRANSPORTER PNUC"/>
    <property type="match status" value="1"/>
</dbReference>
<comment type="subcellular location">
    <subcellularLocation>
        <location evidence="1">Cell membrane</location>
        <topology evidence="1">Multi-pass membrane protein</topology>
    </subcellularLocation>
</comment>
<keyword evidence="4" id="KW-1003">Cell membrane</keyword>